<feature type="domain" description="Flavin reductase like" evidence="3">
    <location>
        <begin position="11"/>
        <end position="158"/>
    </location>
</feature>
<comment type="similarity">
    <text evidence="1">Belongs to the non-flavoprotein flavin reductase family.</text>
</comment>
<proteinExistence type="inferred from homology"/>
<keyword evidence="2" id="KW-0560">Oxidoreductase</keyword>
<dbReference type="SMART" id="SM00903">
    <property type="entry name" value="Flavin_Reduct"/>
    <property type="match status" value="1"/>
</dbReference>
<dbReference type="SUPFAM" id="SSF50475">
    <property type="entry name" value="FMN-binding split barrel"/>
    <property type="match status" value="1"/>
</dbReference>
<dbReference type="AlphaFoldDB" id="A0A1M7UUM1"/>
<dbReference type="Proteomes" id="UP000184096">
    <property type="component" value="Chromosome I"/>
</dbReference>
<dbReference type="PANTHER" id="PTHR30466:SF11">
    <property type="entry name" value="FLAVIN-DEPENDENT MONOOXYGENASE, REDUCTASE SUBUNIT HSAB"/>
    <property type="match status" value="1"/>
</dbReference>
<name>A0A1M7UUM1_9BRAD</name>
<dbReference type="InterPro" id="IPR002563">
    <property type="entry name" value="Flavin_Rdtase-like_dom"/>
</dbReference>
<protein>
    <submittedName>
        <fullName evidence="4">Flavin reductase</fullName>
    </submittedName>
</protein>
<dbReference type="EMBL" id="LT670849">
    <property type="protein sequence ID" value="SHN86683.1"/>
    <property type="molecule type" value="Genomic_DNA"/>
</dbReference>
<dbReference type="OrthoDB" id="9789254at2"/>
<evidence type="ECO:0000313" key="5">
    <source>
        <dbReference type="Proteomes" id="UP000184096"/>
    </source>
</evidence>
<dbReference type="GO" id="GO:0042602">
    <property type="term" value="F:riboflavin reductase (NADPH) activity"/>
    <property type="evidence" value="ECO:0007669"/>
    <property type="project" value="TreeGrafter"/>
</dbReference>
<dbReference type="GO" id="GO:0010181">
    <property type="term" value="F:FMN binding"/>
    <property type="evidence" value="ECO:0007669"/>
    <property type="project" value="InterPro"/>
</dbReference>
<keyword evidence="5" id="KW-1185">Reference proteome</keyword>
<accession>A0A1M7UUM1</accession>
<evidence type="ECO:0000256" key="1">
    <source>
        <dbReference type="ARBA" id="ARBA00008898"/>
    </source>
</evidence>
<sequence length="164" mass="17592">MIDSTLFKRGMRRLAAGVSIVTTIEGDTPHGLVATSVSSVCAEPEPSLLVCVSRTSSSHDAIDRAKVFCANVLSASDMELAQRFSLPEFRATRFEKCPWVPLVTGAPALPSALASFDCEITHVIPVHSHTIFVGAVRDLKLGQNEIDALLYLDGQFHARSPSAA</sequence>
<evidence type="ECO:0000259" key="3">
    <source>
        <dbReference type="SMART" id="SM00903"/>
    </source>
</evidence>
<dbReference type="Pfam" id="PF01613">
    <property type="entry name" value="Flavin_Reduct"/>
    <property type="match status" value="1"/>
</dbReference>
<dbReference type="InterPro" id="IPR012349">
    <property type="entry name" value="Split_barrel_FMN-bd"/>
</dbReference>
<dbReference type="InterPro" id="IPR050268">
    <property type="entry name" value="NADH-dep_flavin_reductase"/>
</dbReference>
<dbReference type="Gene3D" id="2.30.110.10">
    <property type="entry name" value="Electron Transport, Fmn-binding Protein, Chain A"/>
    <property type="match status" value="1"/>
</dbReference>
<evidence type="ECO:0000256" key="2">
    <source>
        <dbReference type="ARBA" id="ARBA00023002"/>
    </source>
</evidence>
<gene>
    <name evidence="4" type="ORF">SAMN05444170_6774</name>
</gene>
<organism evidence="4 5">
    <name type="scientific">Bradyrhizobium erythrophlei</name>
    <dbReference type="NCBI Taxonomy" id="1437360"/>
    <lineage>
        <taxon>Bacteria</taxon>
        <taxon>Pseudomonadati</taxon>
        <taxon>Pseudomonadota</taxon>
        <taxon>Alphaproteobacteria</taxon>
        <taxon>Hyphomicrobiales</taxon>
        <taxon>Nitrobacteraceae</taxon>
        <taxon>Bradyrhizobium</taxon>
    </lineage>
</organism>
<dbReference type="PANTHER" id="PTHR30466">
    <property type="entry name" value="FLAVIN REDUCTASE"/>
    <property type="match status" value="1"/>
</dbReference>
<evidence type="ECO:0000313" key="4">
    <source>
        <dbReference type="EMBL" id="SHN86683.1"/>
    </source>
</evidence>
<reference evidence="5" key="1">
    <citation type="submission" date="2016-11" db="EMBL/GenBank/DDBJ databases">
        <authorList>
            <person name="Varghese N."/>
            <person name="Submissions S."/>
        </authorList>
    </citation>
    <scope>NUCLEOTIDE SEQUENCE [LARGE SCALE GENOMIC DNA]</scope>
    <source>
        <strain evidence="5">GAS401</strain>
    </source>
</reference>